<dbReference type="InterPro" id="IPR021183">
    <property type="entry name" value="NatA_aux_su"/>
</dbReference>
<feature type="repeat" description="TPR" evidence="3">
    <location>
        <begin position="83"/>
        <end position="116"/>
    </location>
</feature>
<dbReference type="SMART" id="SM00028">
    <property type="entry name" value="TPR"/>
    <property type="match status" value="5"/>
</dbReference>
<dbReference type="GeneID" id="9064779"/>
<dbReference type="GO" id="GO:0005737">
    <property type="term" value="C:cytoplasm"/>
    <property type="evidence" value="ECO:0007669"/>
    <property type="project" value="UniProtKB-ARBA"/>
</dbReference>
<evidence type="ECO:0000256" key="2">
    <source>
        <dbReference type="ARBA" id="ARBA00022803"/>
    </source>
</evidence>
<reference evidence="5 6" key="1">
    <citation type="submission" date="2008-07" db="EMBL/GenBank/DDBJ databases">
        <authorList>
            <person name="El-Sayed N."/>
            <person name="Caler E."/>
            <person name="Inman J."/>
            <person name="Amedeo P."/>
            <person name="Hass B."/>
            <person name="Wortman J."/>
        </authorList>
    </citation>
    <scope>NUCLEOTIDE SEQUENCE [LARGE SCALE GENOMIC DNA]</scope>
    <source>
        <strain evidence="6">ATCC 50983 / TXsc</strain>
    </source>
</reference>
<feature type="region of interest" description="Disordered" evidence="4">
    <location>
        <begin position="689"/>
        <end position="735"/>
    </location>
</feature>
<dbReference type="PROSITE" id="PS50005">
    <property type="entry name" value="TPR"/>
    <property type="match status" value="1"/>
</dbReference>
<dbReference type="OrthoDB" id="10263032at2759"/>
<dbReference type="FunCoup" id="C5LCN9">
    <property type="interactions" value="645"/>
</dbReference>
<dbReference type="PANTHER" id="PTHR22767">
    <property type="entry name" value="N-TERMINAL ACETYLTRANSFERASE-RELATED"/>
    <property type="match status" value="1"/>
</dbReference>
<keyword evidence="2 3" id="KW-0802">TPR repeat</keyword>
<dbReference type="AlphaFoldDB" id="C5LCN9"/>
<gene>
    <name evidence="5" type="ORF">Pmar_PMAR011770</name>
</gene>
<dbReference type="InterPro" id="IPR019734">
    <property type="entry name" value="TPR_rpt"/>
</dbReference>
<dbReference type="InterPro" id="IPR011990">
    <property type="entry name" value="TPR-like_helical_dom_sf"/>
</dbReference>
<evidence type="ECO:0000256" key="4">
    <source>
        <dbReference type="SAM" id="MobiDB-lite"/>
    </source>
</evidence>
<dbReference type="InterPro" id="IPR013105">
    <property type="entry name" value="TPR_2"/>
</dbReference>
<evidence type="ECO:0000256" key="3">
    <source>
        <dbReference type="PROSITE-ProRule" id="PRU00339"/>
    </source>
</evidence>
<protein>
    <recommendedName>
        <fullName evidence="7">NMDA receptor-regulated protein</fullName>
    </recommendedName>
</protein>
<dbReference type="PIRSF" id="PIRSF000422">
    <property type="entry name" value="N-terminal-AcTrfase-A_aux_su"/>
    <property type="match status" value="1"/>
</dbReference>
<organism evidence="6">
    <name type="scientific">Perkinsus marinus (strain ATCC 50983 / TXsc)</name>
    <dbReference type="NCBI Taxonomy" id="423536"/>
    <lineage>
        <taxon>Eukaryota</taxon>
        <taxon>Sar</taxon>
        <taxon>Alveolata</taxon>
        <taxon>Perkinsozoa</taxon>
        <taxon>Perkinsea</taxon>
        <taxon>Perkinsida</taxon>
        <taxon>Perkinsidae</taxon>
        <taxon>Perkinsus</taxon>
    </lineage>
</organism>
<dbReference type="Pfam" id="PF07719">
    <property type="entry name" value="TPR_2"/>
    <property type="match status" value="1"/>
</dbReference>
<dbReference type="Gene3D" id="1.25.40.1010">
    <property type="match status" value="1"/>
</dbReference>
<evidence type="ECO:0000313" key="6">
    <source>
        <dbReference type="Proteomes" id="UP000007800"/>
    </source>
</evidence>
<evidence type="ECO:0000313" key="5">
    <source>
        <dbReference type="EMBL" id="EER05722.1"/>
    </source>
</evidence>
<dbReference type="PANTHER" id="PTHR22767:SF2">
    <property type="entry name" value="N(ALPHA)-ACETYLTRANSFERASE 15_16, ISOFORM A"/>
    <property type="match status" value="1"/>
</dbReference>
<proteinExistence type="predicted"/>
<name>C5LCN9_PERM5</name>
<dbReference type="RefSeq" id="XP_002773906.1">
    <property type="nucleotide sequence ID" value="XM_002773860.1"/>
</dbReference>
<dbReference type="Gene3D" id="1.25.40.1040">
    <property type="match status" value="2"/>
</dbReference>
<dbReference type="SUPFAM" id="SSF48452">
    <property type="entry name" value="TPR-like"/>
    <property type="match status" value="2"/>
</dbReference>
<sequence>MATSSLSQLPGKDQSLFRQMVRYYETKQYKKGIKCADQILKKNPKHGETVCMKALILSYVNPDDKKEAYELVKQGLFCDLKSHVSWHVYGLMHRADRNYQEAAKCYKNALRIDPENQQILRDLSMLQLYQRDLEGYTESRRKLLSLRSSQRINWMAYAVGEHMLGNFDVAKTLLDSYKKNFAAEVSEDADSKYEQSELYLYQASLLEQGDEPQEALDLLEQHKKEIVDGTTRLESIARLSMSLGKLDKAEAALKELILDYNPEQESYVLAWLSCVDEGRFSTFWPNITSKECCWPVNSGLLPKGGARVRGWLPKPEDREMAAAVEVELAAELNAGKKSILVKGGCKALYRPMRDLTIEEEQEVLKALDGLNAQVKKETGFASATITKCVLLFLTGERFEGRLKEYVTKLLCKGVPSTQKLLRVFYKQSSSKQLSVDRILRQCVAEGEELMASAQARCEAAAEVPKVRAEISKYPPTYACFAFLLMANHLDHIGSFEAAMKLIERGMEVSPTCIDLYVSASKILKHEKRFDEAAEYMDKARKMDLADRQLNTLSVKAQLRKGDIDTAHAQMMLFAKENDTAKTSNLYDMQCMWWEIRTAMLYESREDYSMALKRFNDVLKQFDDIRDDQFDFATYCMRKMTLRTFVEFLKTEDSLEQHIYYREASAGMIRCYTKLMDKKEAAAAAAAAAAKAESEENKENGSKLSAAERKRLKHQKKRKQHDQHPTTTQDNSKKLEGAFGMKATGLTMEEERAKGDELVAVADPLDRCMHICEVLSEKCATWLETQSLCFDVSIRRKKWLQSLACLQRMKALGASSIEEETRRLSDAVAKIDDNGLEGVTAEVFKEDLSALL</sequence>
<evidence type="ECO:0000256" key="1">
    <source>
        <dbReference type="ARBA" id="ARBA00022737"/>
    </source>
</evidence>
<dbReference type="Pfam" id="PF12569">
    <property type="entry name" value="NatA_aux_su"/>
    <property type="match status" value="1"/>
</dbReference>
<keyword evidence="6" id="KW-1185">Reference proteome</keyword>
<dbReference type="EMBL" id="GG680918">
    <property type="protein sequence ID" value="EER05722.1"/>
    <property type="molecule type" value="Genomic_DNA"/>
</dbReference>
<dbReference type="InParanoid" id="C5LCN9"/>
<keyword evidence="1" id="KW-0677">Repeat</keyword>
<dbReference type="OMA" id="MEMRADY"/>
<dbReference type="Proteomes" id="UP000007800">
    <property type="component" value="Unassembled WGS sequence"/>
</dbReference>
<accession>C5LCN9</accession>
<evidence type="ECO:0008006" key="7">
    <source>
        <dbReference type="Google" id="ProtNLM"/>
    </source>
</evidence>
<feature type="compositionally biased region" description="Basic and acidic residues" evidence="4">
    <location>
        <begin position="691"/>
        <end position="708"/>
    </location>
</feature>
<feature type="compositionally biased region" description="Basic residues" evidence="4">
    <location>
        <begin position="709"/>
        <end position="720"/>
    </location>
</feature>